<dbReference type="Proteomes" id="UP000345637">
    <property type="component" value="Unassembled WGS sequence"/>
</dbReference>
<protein>
    <submittedName>
        <fullName evidence="1">Protein of uncharacterized function (DUF1176)</fullName>
    </submittedName>
</protein>
<evidence type="ECO:0000313" key="1">
    <source>
        <dbReference type="EMBL" id="VFS78863.1"/>
    </source>
</evidence>
<accession>A0A485C218</accession>
<sequence>MSRQQPYVARQVRLTLPFQPPGNAARDIELINASIDERRHELVTLDKGARPRRLRVQTRWRYDGQRFSLVRYAQPAAV</sequence>
<dbReference type="AlphaFoldDB" id="A0A485C218"/>
<name>A0A485C218_RAOPL</name>
<evidence type="ECO:0000313" key="2">
    <source>
        <dbReference type="Proteomes" id="UP000345637"/>
    </source>
</evidence>
<reference evidence="1 2" key="1">
    <citation type="submission" date="2019-03" db="EMBL/GenBank/DDBJ databases">
        <authorList>
            <consortium name="Pathogen Informatics"/>
        </authorList>
    </citation>
    <scope>NUCLEOTIDE SEQUENCE [LARGE SCALE GENOMIC DNA]</scope>
    <source>
        <strain evidence="1 2">NCTC12998</strain>
    </source>
</reference>
<gene>
    <name evidence="1" type="ORF">NCTC12998_05250</name>
</gene>
<dbReference type="EMBL" id="CAADJE010000025">
    <property type="protein sequence ID" value="VFS78863.1"/>
    <property type="molecule type" value="Genomic_DNA"/>
</dbReference>
<organism evidence="1 2">
    <name type="scientific">Raoultella planticola</name>
    <name type="common">Klebsiella planticola</name>
    <dbReference type="NCBI Taxonomy" id="575"/>
    <lineage>
        <taxon>Bacteria</taxon>
        <taxon>Pseudomonadati</taxon>
        <taxon>Pseudomonadota</taxon>
        <taxon>Gammaproteobacteria</taxon>
        <taxon>Enterobacterales</taxon>
        <taxon>Enterobacteriaceae</taxon>
        <taxon>Klebsiella/Raoultella group</taxon>
        <taxon>Raoultella</taxon>
    </lineage>
</organism>
<proteinExistence type="predicted"/>